<dbReference type="SUPFAM" id="SSF55331">
    <property type="entry name" value="Tautomerase/MIF"/>
    <property type="match status" value="1"/>
</dbReference>
<name>A0A318GYV0_9BURK</name>
<dbReference type="PANTHER" id="PTHR35530:SF1">
    <property type="entry name" value="2-HYDROXYMUCONATE TAUTOMERASE"/>
    <property type="match status" value="1"/>
</dbReference>
<accession>A0A318GYV0</accession>
<dbReference type="AlphaFoldDB" id="A0A318GYV0"/>
<protein>
    <submittedName>
        <fullName evidence="4">4-oxalocrotonate tautomerase</fullName>
    </submittedName>
</protein>
<evidence type="ECO:0000256" key="1">
    <source>
        <dbReference type="ARBA" id="ARBA00006723"/>
    </source>
</evidence>
<evidence type="ECO:0000256" key="2">
    <source>
        <dbReference type="ARBA" id="ARBA00023235"/>
    </source>
</evidence>
<dbReference type="PANTHER" id="PTHR35530">
    <property type="entry name" value="TAUTOMERASE-RELATED"/>
    <property type="match status" value="1"/>
</dbReference>
<evidence type="ECO:0000259" key="3">
    <source>
        <dbReference type="Pfam" id="PF01361"/>
    </source>
</evidence>
<keyword evidence="5" id="KW-1185">Reference proteome</keyword>
<comment type="caution">
    <text evidence="4">The sequence shown here is derived from an EMBL/GenBank/DDBJ whole genome shotgun (WGS) entry which is preliminary data.</text>
</comment>
<dbReference type="InterPro" id="IPR014347">
    <property type="entry name" value="Tautomerase/MIF_sf"/>
</dbReference>
<feature type="domain" description="4-oxalocrotonate tautomerase-like" evidence="3">
    <location>
        <begin position="2"/>
        <end position="57"/>
    </location>
</feature>
<evidence type="ECO:0000313" key="5">
    <source>
        <dbReference type="Proteomes" id="UP000247811"/>
    </source>
</evidence>
<dbReference type="RefSeq" id="WP_110402422.1">
    <property type="nucleotide sequence ID" value="NZ_QJJS01000026.1"/>
</dbReference>
<organism evidence="4 5">
    <name type="scientific">Sphaerotilus hippei</name>
    <dbReference type="NCBI Taxonomy" id="744406"/>
    <lineage>
        <taxon>Bacteria</taxon>
        <taxon>Pseudomonadati</taxon>
        <taxon>Pseudomonadota</taxon>
        <taxon>Betaproteobacteria</taxon>
        <taxon>Burkholderiales</taxon>
        <taxon>Sphaerotilaceae</taxon>
        <taxon>Sphaerotilus</taxon>
    </lineage>
</organism>
<dbReference type="Proteomes" id="UP000247811">
    <property type="component" value="Unassembled WGS sequence"/>
</dbReference>
<proteinExistence type="inferred from homology"/>
<evidence type="ECO:0000313" key="4">
    <source>
        <dbReference type="EMBL" id="PXW92313.1"/>
    </source>
</evidence>
<dbReference type="Gene3D" id="3.30.429.10">
    <property type="entry name" value="Macrophage Migration Inhibitory Factor"/>
    <property type="match status" value="1"/>
</dbReference>
<comment type="similarity">
    <text evidence="1">Belongs to the 4-oxalocrotonate tautomerase family.</text>
</comment>
<dbReference type="InterPro" id="IPR004370">
    <property type="entry name" value="4-OT-like_dom"/>
</dbReference>
<dbReference type="GO" id="GO:0016853">
    <property type="term" value="F:isomerase activity"/>
    <property type="evidence" value="ECO:0007669"/>
    <property type="project" value="UniProtKB-KW"/>
</dbReference>
<reference evidence="4 5" key="1">
    <citation type="submission" date="2018-05" db="EMBL/GenBank/DDBJ databases">
        <title>Genomic Encyclopedia of Type Strains, Phase IV (KMG-IV): sequencing the most valuable type-strain genomes for metagenomic binning, comparative biology and taxonomic classification.</title>
        <authorList>
            <person name="Goeker M."/>
        </authorList>
    </citation>
    <scope>NUCLEOTIDE SEQUENCE [LARGE SCALE GENOMIC DNA]</scope>
    <source>
        <strain evidence="4 5">DSM 566</strain>
    </source>
</reference>
<keyword evidence="2" id="KW-0413">Isomerase</keyword>
<gene>
    <name evidence="4" type="ORF">C7444_12633</name>
</gene>
<dbReference type="EMBL" id="QJJS01000026">
    <property type="protein sequence ID" value="PXW92313.1"/>
    <property type="molecule type" value="Genomic_DNA"/>
</dbReference>
<sequence length="77" mass="8458">MPIIEMHLLTGRTIEQKRRVAAEVAQAASRALDCPLDTVRILITEHSTEEFSVGGVTAEMRAQQRQAGAAQPRTETL</sequence>
<dbReference type="Pfam" id="PF01361">
    <property type="entry name" value="Tautomerase"/>
    <property type="match status" value="1"/>
</dbReference>